<sequence>MAKKPPKYIKYQDYYIVKKSFDYTPTDEFNISFVNALIKDIRNTPTKEKLLYKTFYELKKLVKRHHCFMYYDKENCYKYINYWLNKTIRDSNYNITKVNFKVFYDFKNYDPDHNADLFDSI</sequence>
<organism evidence="1 2">
    <name type="scientific">Plasmodium vivax</name>
    <name type="common">malaria parasite P. vivax</name>
    <dbReference type="NCBI Taxonomy" id="5855"/>
    <lineage>
        <taxon>Eukaryota</taxon>
        <taxon>Sar</taxon>
        <taxon>Alveolata</taxon>
        <taxon>Apicomplexa</taxon>
        <taxon>Aconoidasida</taxon>
        <taxon>Haemosporida</taxon>
        <taxon>Plasmodiidae</taxon>
        <taxon>Plasmodium</taxon>
        <taxon>Plasmodium (Plasmodium)</taxon>
    </lineage>
</organism>
<dbReference type="AlphaFoldDB" id="A0A1G4EER6"/>
<evidence type="ECO:0000313" key="2">
    <source>
        <dbReference type="Proteomes" id="UP000305196"/>
    </source>
</evidence>
<dbReference type="VEuPathDB" id="PlasmoDB:PVPAM_110063100"/>
<gene>
    <name evidence="1" type="ORF">PVC01_000112500</name>
</gene>
<reference evidence="1 2" key="1">
    <citation type="submission" date="2016-07" db="EMBL/GenBank/DDBJ databases">
        <authorList>
            <consortium name="Pathogen Informatics"/>
        </authorList>
    </citation>
    <scope>NUCLEOTIDE SEQUENCE [LARGE SCALE GENOMIC DNA]</scope>
</reference>
<dbReference type="Proteomes" id="UP000305196">
    <property type="component" value="Unassembled WGS sequence"/>
</dbReference>
<dbReference type="EMBL" id="FLYI01000484">
    <property type="protein sequence ID" value="SCA82084.1"/>
    <property type="molecule type" value="Genomic_DNA"/>
</dbReference>
<evidence type="ECO:0000313" key="1">
    <source>
        <dbReference type="EMBL" id="SCA82084.1"/>
    </source>
</evidence>
<proteinExistence type="predicted"/>
<protein>
    <recommendedName>
        <fullName evidence="3">VIR protein</fullName>
    </recommendedName>
</protein>
<dbReference type="VEuPathDB" id="PlasmoDB:PVP01_0500400"/>
<name>A0A1G4EER6_PLAVI</name>
<accession>A0A1G4EER6</accession>
<evidence type="ECO:0008006" key="3">
    <source>
        <dbReference type="Google" id="ProtNLM"/>
    </source>
</evidence>